<dbReference type="PANTHER" id="PTHR10908">
    <property type="entry name" value="SEROTONIN N-ACETYLTRANSFERASE"/>
    <property type="match status" value="1"/>
</dbReference>
<dbReference type="InterPro" id="IPR016181">
    <property type="entry name" value="Acyl_CoA_acyltransferase"/>
</dbReference>
<dbReference type="SUPFAM" id="SSF55729">
    <property type="entry name" value="Acyl-CoA N-acyltransferases (Nat)"/>
    <property type="match status" value="1"/>
</dbReference>
<evidence type="ECO:0000313" key="5">
    <source>
        <dbReference type="Proteomes" id="UP001152614"/>
    </source>
</evidence>
<gene>
    <name evidence="4" type="ORF">OGZ51_05430</name>
</gene>
<sequence>MEITKACQADFEQIMNIENTCFPPNEAASPEAMRKRIEIISDTFLVAFDNGKVLGYIVGPVTNSRYIDDELFEKVIPNRTGLPTQTILSLAVAPKAQGKGVATALLNELAKVSRVQGREIISLTCLERLKPYYKAHGYVDEGIAESVHGGEVWYNMTFNLNN</sequence>
<comment type="caution">
    <text evidence="4">The sequence shown here is derived from an EMBL/GenBank/DDBJ whole genome shotgun (WGS) entry which is preliminary data.</text>
</comment>
<evidence type="ECO:0000259" key="3">
    <source>
        <dbReference type="PROSITE" id="PS51186"/>
    </source>
</evidence>
<dbReference type="EMBL" id="JAOWLY010000004">
    <property type="protein sequence ID" value="MDG4983586.1"/>
    <property type="molecule type" value="Genomic_DNA"/>
</dbReference>
<keyword evidence="2" id="KW-0012">Acyltransferase</keyword>
<reference evidence="4" key="2">
    <citation type="journal article" date="2023" name="Food Microbiol.">
        <title>Evaluation of the fermentation potential of lactic acid bacteria isolated from herbs, fruits and vegetables as starter cultures in nut-based milk alternatives.</title>
        <authorList>
            <person name="Huang W."/>
            <person name="Dong A."/>
            <person name="Pham H.T."/>
            <person name="Zhou C."/>
            <person name="Huo Z."/>
            <person name="Watjen A.P."/>
            <person name="Prakash S."/>
            <person name="Bang-Berthelsen C.H."/>
            <person name="Turner M.S."/>
        </authorList>
    </citation>
    <scope>NUCLEOTIDE SEQUENCE</scope>
    <source>
        <strain evidence="4">3</strain>
    </source>
</reference>
<dbReference type="PANTHER" id="PTHR10908:SF0">
    <property type="entry name" value="SEROTONIN N-ACETYLTRANSFERASE"/>
    <property type="match status" value="1"/>
</dbReference>
<dbReference type="AlphaFoldDB" id="A0A9X4S5M9"/>
<evidence type="ECO:0000256" key="1">
    <source>
        <dbReference type="ARBA" id="ARBA00022679"/>
    </source>
</evidence>
<dbReference type="InterPro" id="IPR051635">
    <property type="entry name" value="SNAT-like"/>
</dbReference>
<organism evidence="4 5">
    <name type="scientific">Lactococcus lactis</name>
    <dbReference type="NCBI Taxonomy" id="1358"/>
    <lineage>
        <taxon>Bacteria</taxon>
        <taxon>Bacillati</taxon>
        <taxon>Bacillota</taxon>
        <taxon>Bacilli</taxon>
        <taxon>Lactobacillales</taxon>
        <taxon>Streptococcaceae</taxon>
        <taxon>Lactococcus</taxon>
    </lineage>
</organism>
<feature type="domain" description="N-acetyltransferase" evidence="3">
    <location>
        <begin position="1"/>
        <end position="159"/>
    </location>
</feature>
<evidence type="ECO:0000313" key="4">
    <source>
        <dbReference type="EMBL" id="MDG4983586.1"/>
    </source>
</evidence>
<accession>A0A9X4S5M9</accession>
<evidence type="ECO:0000256" key="2">
    <source>
        <dbReference type="ARBA" id="ARBA00023315"/>
    </source>
</evidence>
<dbReference type="Gene3D" id="3.40.630.30">
    <property type="match status" value="1"/>
</dbReference>
<proteinExistence type="predicted"/>
<name>A0A9X4S5M9_9LACT</name>
<dbReference type="Pfam" id="PF00583">
    <property type="entry name" value="Acetyltransf_1"/>
    <property type="match status" value="1"/>
</dbReference>
<dbReference type="CDD" id="cd04301">
    <property type="entry name" value="NAT_SF"/>
    <property type="match status" value="1"/>
</dbReference>
<dbReference type="RefSeq" id="WP_278228847.1">
    <property type="nucleotide sequence ID" value="NZ_JAOWLY010000004.1"/>
</dbReference>
<dbReference type="InterPro" id="IPR000182">
    <property type="entry name" value="GNAT_dom"/>
</dbReference>
<protein>
    <submittedName>
        <fullName evidence="4">GNAT family N-acetyltransferase</fullName>
    </submittedName>
</protein>
<reference evidence="4" key="1">
    <citation type="submission" date="2022-10" db="EMBL/GenBank/DDBJ databases">
        <authorList>
            <person name="Turner M.S."/>
            <person name="Huang W."/>
        </authorList>
    </citation>
    <scope>NUCLEOTIDE SEQUENCE</scope>
    <source>
        <strain evidence="4">3</strain>
    </source>
</reference>
<dbReference type="PROSITE" id="PS51186">
    <property type="entry name" value="GNAT"/>
    <property type="match status" value="1"/>
</dbReference>
<dbReference type="Proteomes" id="UP001152614">
    <property type="component" value="Unassembled WGS sequence"/>
</dbReference>
<keyword evidence="1" id="KW-0808">Transferase</keyword>
<dbReference type="GO" id="GO:0008080">
    <property type="term" value="F:N-acetyltransferase activity"/>
    <property type="evidence" value="ECO:0007669"/>
    <property type="project" value="UniProtKB-ARBA"/>
</dbReference>